<dbReference type="PANTHER" id="PTHR36932">
    <property type="entry name" value="CAPSULAR POLYSACCHARIDE BIOSYNTHESIS PROTEIN"/>
    <property type="match status" value="1"/>
</dbReference>
<dbReference type="Gene3D" id="3.40.50.12780">
    <property type="entry name" value="N-terminal domain of ligase-like"/>
    <property type="match status" value="1"/>
</dbReference>
<reference evidence="2 3" key="1">
    <citation type="submission" date="2014-07" db="EMBL/GenBank/DDBJ databases">
        <authorList>
            <person name="Zhang J.E."/>
            <person name="Yang H."/>
            <person name="Guo J."/>
            <person name="Deng Z."/>
            <person name="Luo H."/>
            <person name="Luo M."/>
            <person name="Zhao B."/>
        </authorList>
    </citation>
    <scope>NUCLEOTIDE SEQUENCE [LARGE SCALE GENOMIC DNA]</scope>
    <source>
        <strain evidence="2 3">1CP</strain>
    </source>
</reference>
<dbReference type="RefSeq" id="WP_065490043.1">
    <property type="nucleotide sequence ID" value="NZ_CP009111.1"/>
</dbReference>
<evidence type="ECO:0000313" key="3">
    <source>
        <dbReference type="Proteomes" id="UP000186108"/>
    </source>
</evidence>
<proteinExistence type="predicted"/>
<organism evidence="2 3">
    <name type="scientific">Rhodococcus opacus</name>
    <name type="common">Nocardia opaca</name>
    <dbReference type="NCBI Taxonomy" id="37919"/>
    <lineage>
        <taxon>Bacteria</taxon>
        <taxon>Bacillati</taxon>
        <taxon>Actinomycetota</taxon>
        <taxon>Actinomycetes</taxon>
        <taxon>Mycobacteriales</taxon>
        <taxon>Nocardiaceae</taxon>
        <taxon>Rhodococcus</taxon>
    </lineage>
</organism>
<name>A0A1B1K282_RHOOP</name>
<feature type="region of interest" description="Disordered" evidence="1">
    <location>
        <begin position="421"/>
        <end position="444"/>
    </location>
</feature>
<dbReference type="InterPro" id="IPR053158">
    <property type="entry name" value="CapK_Type1_Caps_Biosynth"/>
</dbReference>
<dbReference type="SUPFAM" id="SSF56801">
    <property type="entry name" value="Acetyl-CoA synthetase-like"/>
    <property type="match status" value="1"/>
</dbReference>
<dbReference type="PANTHER" id="PTHR36932:SF1">
    <property type="entry name" value="CAPSULAR POLYSACCHARIDE BIOSYNTHESIS PROTEIN"/>
    <property type="match status" value="1"/>
</dbReference>
<dbReference type="AlphaFoldDB" id="A0A1B1K282"/>
<accession>A0A1B1K282</accession>
<gene>
    <name evidence="2" type="ORF">R1CP_10035</name>
</gene>
<sequence>MAPPASLHSLEHRIRRAHPLRPAMRHSLAGWERASAAEIAQRQERRLRWLVRLAAARSPFYREWFGRSGVDPRSIRTLHDLRLLPLLQRSDLVERPEDFRVYPRRLMWAAHSSGTSGMAITTYRTPGSSAFELSILERQWSWFGVPAGSRRVILRGSDFAADQTGVPVKLVPGGRQLLVSSFHLTPQSVPAILDAIRTFRPHAVEGWPSSIALLAALLRDRGEAVSVRAVITSSEVMSPGQRKLMSEVFAAPVIDHYGQTERVMMAGECNEGGFHVFPDYGITELLPVEGTQPKWEIVGTPLHNWGFPLFRYRTGDHVGPAANGSCTCGRAFDLIGPVDGRIEDAFTAADGRPLPLPATVIDDLAGAREVQIAQLAPGRFEIRIVPGARYDADATEARARRNLDRLFGPGQELTIRTLTAIPRPPSGKLKPAVVEGPPRRSARG</sequence>
<evidence type="ECO:0000313" key="2">
    <source>
        <dbReference type="EMBL" id="ANS26723.1"/>
    </source>
</evidence>
<protein>
    <recommendedName>
        <fullName evidence="4">Phenylacetate--CoA ligase family protein</fullName>
    </recommendedName>
</protein>
<evidence type="ECO:0000256" key="1">
    <source>
        <dbReference type="SAM" id="MobiDB-lite"/>
    </source>
</evidence>
<dbReference type="InterPro" id="IPR042099">
    <property type="entry name" value="ANL_N_sf"/>
</dbReference>
<dbReference type="PATRIC" id="fig|37919.13.peg.2063"/>
<evidence type="ECO:0008006" key="4">
    <source>
        <dbReference type="Google" id="ProtNLM"/>
    </source>
</evidence>
<dbReference type="EMBL" id="CP009111">
    <property type="protein sequence ID" value="ANS26723.1"/>
    <property type="molecule type" value="Genomic_DNA"/>
</dbReference>
<dbReference type="Proteomes" id="UP000186108">
    <property type="component" value="Chromosome"/>
</dbReference>